<name>R7WE91_AEGTA</name>
<dbReference type="AlphaFoldDB" id="R7WE91"/>
<reference evidence="1" key="1">
    <citation type="submission" date="2015-06" db="UniProtKB">
        <authorList>
            <consortium name="EnsemblPlants"/>
        </authorList>
    </citation>
    <scope>IDENTIFICATION</scope>
</reference>
<accession>R7WE91</accession>
<evidence type="ECO:0000313" key="1">
    <source>
        <dbReference type="EnsemblPlants" id="EMT18655"/>
    </source>
</evidence>
<dbReference type="EnsemblPlants" id="EMT18655">
    <property type="protein sequence ID" value="EMT18655"/>
    <property type="gene ID" value="F775_24541"/>
</dbReference>
<sequence length="205" mass="22793">MEGIRVSSIDLARATAAYAKAGGERPSGAADVDSFWLLVMSRRRILMKDLIKKNRRHSGLLLKLLAGVATFPSNCRFEDVNLPDIFFMGIEYFSDISENFNDLSASRRSSDSVFATKESVEVVFLYQLLPIISDLKLEEKATPDAQADASSLDAEERDDQIQMPKKKQAPHLLLYLYLCTLTSLDAGACLVSLLKTDSYLRICSS</sequence>
<proteinExistence type="predicted"/>
<protein>
    <submittedName>
        <fullName evidence="1">Uncharacterized protein</fullName>
    </submittedName>
</protein>
<organism evidence="1">
    <name type="scientific">Aegilops tauschii</name>
    <name type="common">Tausch's goatgrass</name>
    <name type="synonym">Aegilops squarrosa</name>
    <dbReference type="NCBI Taxonomy" id="37682"/>
    <lineage>
        <taxon>Eukaryota</taxon>
        <taxon>Viridiplantae</taxon>
        <taxon>Streptophyta</taxon>
        <taxon>Embryophyta</taxon>
        <taxon>Tracheophyta</taxon>
        <taxon>Spermatophyta</taxon>
        <taxon>Magnoliopsida</taxon>
        <taxon>Liliopsida</taxon>
        <taxon>Poales</taxon>
        <taxon>Poaceae</taxon>
        <taxon>BOP clade</taxon>
        <taxon>Pooideae</taxon>
        <taxon>Triticodae</taxon>
        <taxon>Triticeae</taxon>
        <taxon>Triticinae</taxon>
        <taxon>Aegilops</taxon>
    </lineage>
</organism>